<proteinExistence type="predicted"/>
<sequence>MKNIKRRYFLVLGVLFVVYWGVNSLFIQSIYEFPTLPNSLGDMLIILFAIVYFYNVMLEANIMKLADEPLVWINTAILIYFTGNLFYYILFNVILEASREFSKITVAFSCALMALLYSLMTVGFFKARKRKHAGQP</sequence>
<dbReference type="EMBL" id="CP046401">
    <property type="protein sequence ID" value="QGY42866.1"/>
    <property type="molecule type" value="Genomic_DNA"/>
</dbReference>
<protein>
    <submittedName>
        <fullName evidence="2">Uncharacterized protein</fullName>
    </submittedName>
</protein>
<dbReference type="RefSeq" id="WP_158863426.1">
    <property type="nucleotide sequence ID" value="NZ_CP046401.1"/>
</dbReference>
<keyword evidence="1" id="KW-1133">Transmembrane helix</keyword>
<feature type="transmembrane region" description="Helical" evidence="1">
    <location>
        <begin position="70"/>
        <end position="94"/>
    </location>
</feature>
<dbReference type="Proteomes" id="UP000428260">
    <property type="component" value="Chromosome"/>
</dbReference>
<feature type="transmembrane region" description="Helical" evidence="1">
    <location>
        <begin position="106"/>
        <end position="125"/>
    </location>
</feature>
<dbReference type="AlphaFoldDB" id="A0A6I6JJA4"/>
<feature type="transmembrane region" description="Helical" evidence="1">
    <location>
        <begin position="7"/>
        <end position="27"/>
    </location>
</feature>
<feature type="transmembrane region" description="Helical" evidence="1">
    <location>
        <begin position="39"/>
        <end position="58"/>
    </location>
</feature>
<gene>
    <name evidence="2" type="ORF">GM418_04105</name>
</gene>
<evidence type="ECO:0000313" key="2">
    <source>
        <dbReference type="EMBL" id="QGY42866.1"/>
    </source>
</evidence>
<reference evidence="2 3" key="1">
    <citation type="submission" date="2019-11" db="EMBL/GenBank/DDBJ databases">
        <authorList>
            <person name="Zheng R.K."/>
            <person name="Sun C.M."/>
        </authorList>
    </citation>
    <scope>NUCLEOTIDE SEQUENCE [LARGE SCALE GENOMIC DNA]</scope>
    <source>
        <strain evidence="2 3">WC007</strain>
    </source>
</reference>
<evidence type="ECO:0000256" key="1">
    <source>
        <dbReference type="SAM" id="Phobius"/>
    </source>
</evidence>
<accession>A0A6I6JJA4</accession>
<keyword evidence="1" id="KW-0472">Membrane</keyword>
<keyword evidence="1" id="KW-0812">Transmembrane</keyword>
<dbReference type="KEGG" id="mcos:GM418_04105"/>
<name>A0A6I6JJA4_9BACT</name>
<organism evidence="2 3">
    <name type="scientific">Maribellus comscasis</name>
    <dbReference type="NCBI Taxonomy" id="2681766"/>
    <lineage>
        <taxon>Bacteria</taxon>
        <taxon>Pseudomonadati</taxon>
        <taxon>Bacteroidota</taxon>
        <taxon>Bacteroidia</taxon>
        <taxon>Marinilabiliales</taxon>
        <taxon>Prolixibacteraceae</taxon>
        <taxon>Maribellus</taxon>
    </lineage>
</organism>
<evidence type="ECO:0000313" key="3">
    <source>
        <dbReference type="Proteomes" id="UP000428260"/>
    </source>
</evidence>
<keyword evidence="3" id="KW-1185">Reference proteome</keyword>